<dbReference type="Pfam" id="PF07833">
    <property type="entry name" value="Cu_amine_oxidN1"/>
    <property type="match status" value="1"/>
</dbReference>
<organism evidence="3 4">
    <name type="scientific">Paenibacillus selenitireducens</name>
    <dbReference type="NCBI Taxonomy" id="1324314"/>
    <lineage>
        <taxon>Bacteria</taxon>
        <taxon>Bacillati</taxon>
        <taxon>Bacillota</taxon>
        <taxon>Bacilli</taxon>
        <taxon>Bacillales</taxon>
        <taxon>Paenibacillaceae</taxon>
        <taxon>Paenibacillus</taxon>
    </lineage>
</organism>
<feature type="domain" description="Copper amine oxidase-like N-terminal" evidence="2">
    <location>
        <begin position="34"/>
        <end position="87"/>
    </location>
</feature>
<evidence type="ECO:0000313" key="4">
    <source>
        <dbReference type="Proteomes" id="UP000190188"/>
    </source>
</evidence>
<proteinExistence type="predicted"/>
<evidence type="ECO:0000259" key="2">
    <source>
        <dbReference type="Pfam" id="PF07833"/>
    </source>
</evidence>
<feature type="signal peptide" evidence="1">
    <location>
        <begin position="1"/>
        <end position="22"/>
    </location>
</feature>
<dbReference type="AlphaFoldDB" id="A0A1T2XF91"/>
<gene>
    <name evidence="3" type="ORF">BVG16_11665</name>
</gene>
<evidence type="ECO:0000313" key="3">
    <source>
        <dbReference type="EMBL" id="OPA78520.1"/>
    </source>
</evidence>
<name>A0A1T2XF91_9BACL</name>
<accession>A0A1T2XF91</accession>
<reference evidence="3 4" key="1">
    <citation type="submission" date="2017-01" db="EMBL/GenBank/DDBJ databases">
        <title>Genome analysis of Paenibacillus selenitrireducens ES3-24.</title>
        <authorList>
            <person name="Xu D."/>
            <person name="Yao R."/>
            <person name="Zheng S."/>
        </authorList>
    </citation>
    <scope>NUCLEOTIDE SEQUENCE [LARGE SCALE GENOMIC DNA]</scope>
    <source>
        <strain evidence="3 4">ES3-24</strain>
    </source>
</reference>
<protein>
    <recommendedName>
        <fullName evidence="2">Copper amine oxidase-like N-terminal domain-containing protein</fullName>
    </recommendedName>
</protein>
<dbReference type="Proteomes" id="UP000190188">
    <property type="component" value="Unassembled WGS sequence"/>
</dbReference>
<sequence>MKAKRVLVVALALSLMGGSVIFADSITQKIKMVFNGQEVADGAVMIDGKTYLSISQAGSSLQALVEWDDEAKKVTVNKPNVHMLTFSGKDIFGVVKRGEFKFNVICSVDNLKVAADSVKVSIIDPAGKVKDIQELDLKERKEYFMFQTQELTYDFKAAGKYTIAFFVKASGSGVYTQVAEKEITAI</sequence>
<dbReference type="InterPro" id="IPR012854">
    <property type="entry name" value="Cu_amine_oxidase-like_N"/>
</dbReference>
<dbReference type="EMBL" id="MSZX01000004">
    <property type="protein sequence ID" value="OPA78520.1"/>
    <property type="molecule type" value="Genomic_DNA"/>
</dbReference>
<dbReference type="STRING" id="1324314.BVG16_11665"/>
<comment type="caution">
    <text evidence="3">The sequence shown here is derived from an EMBL/GenBank/DDBJ whole genome shotgun (WGS) entry which is preliminary data.</text>
</comment>
<feature type="chain" id="PRO_5038573917" description="Copper amine oxidase-like N-terminal domain-containing protein" evidence="1">
    <location>
        <begin position="23"/>
        <end position="186"/>
    </location>
</feature>
<dbReference type="OrthoDB" id="2677881at2"/>
<keyword evidence="4" id="KW-1185">Reference proteome</keyword>
<keyword evidence="1" id="KW-0732">Signal</keyword>
<dbReference type="RefSeq" id="WP_078498857.1">
    <property type="nucleotide sequence ID" value="NZ_MSZX01000004.1"/>
</dbReference>
<evidence type="ECO:0000256" key="1">
    <source>
        <dbReference type="SAM" id="SignalP"/>
    </source>
</evidence>